<dbReference type="SUPFAM" id="SSF52540">
    <property type="entry name" value="P-loop containing nucleoside triphosphate hydrolases"/>
    <property type="match status" value="1"/>
</dbReference>
<dbReference type="GO" id="GO:0022857">
    <property type="term" value="F:transmembrane transporter activity"/>
    <property type="evidence" value="ECO:0007669"/>
    <property type="project" value="TreeGrafter"/>
</dbReference>
<evidence type="ECO:0000256" key="2">
    <source>
        <dbReference type="ARBA" id="ARBA00022741"/>
    </source>
</evidence>
<dbReference type="InterPro" id="IPR003593">
    <property type="entry name" value="AAA+_ATPase"/>
</dbReference>
<dbReference type="GO" id="GO:0005524">
    <property type="term" value="F:ATP binding"/>
    <property type="evidence" value="ECO:0007669"/>
    <property type="project" value="UniProtKB-KW"/>
</dbReference>
<dbReference type="Proteomes" id="UP001165135">
    <property type="component" value="Unassembled WGS sequence"/>
</dbReference>
<dbReference type="AlphaFoldDB" id="A0A9W6VTL6"/>
<dbReference type="SMART" id="SM00382">
    <property type="entry name" value="AAA"/>
    <property type="match status" value="1"/>
</dbReference>
<dbReference type="Pfam" id="PF00005">
    <property type="entry name" value="ABC_tran"/>
    <property type="match status" value="1"/>
</dbReference>
<dbReference type="Gene3D" id="3.40.50.300">
    <property type="entry name" value="P-loop containing nucleotide triphosphate hydrolases"/>
    <property type="match status" value="1"/>
</dbReference>
<dbReference type="CDD" id="cd03255">
    <property type="entry name" value="ABC_MJ0796_LolCDE_FtsE"/>
    <property type="match status" value="1"/>
</dbReference>
<dbReference type="InterPro" id="IPR003439">
    <property type="entry name" value="ABC_transporter-like_ATP-bd"/>
</dbReference>
<dbReference type="GO" id="GO:0005886">
    <property type="term" value="C:plasma membrane"/>
    <property type="evidence" value="ECO:0007669"/>
    <property type="project" value="TreeGrafter"/>
</dbReference>
<dbReference type="RefSeq" id="WP_285630420.1">
    <property type="nucleotide sequence ID" value="NZ_BSTJ01000011.1"/>
</dbReference>
<dbReference type="PROSITE" id="PS00211">
    <property type="entry name" value="ABC_TRANSPORTER_1"/>
    <property type="match status" value="1"/>
</dbReference>
<keyword evidence="1" id="KW-0813">Transport</keyword>
<evidence type="ECO:0000313" key="6">
    <source>
        <dbReference type="Proteomes" id="UP001165135"/>
    </source>
</evidence>
<dbReference type="InterPro" id="IPR027417">
    <property type="entry name" value="P-loop_NTPase"/>
</dbReference>
<evidence type="ECO:0000256" key="3">
    <source>
        <dbReference type="ARBA" id="ARBA00022840"/>
    </source>
</evidence>
<dbReference type="FunFam" id="3.40.50.300:FF:000032">
    <property type="entry name" value="Export ABC transporter ATP-binding protein"/>
    <property type="match status" value="1"/>
</dbReference>
<proteinExistence type="predicted"/>
<evidence type="ECO:0000313" key="5">
    <source>
        <dbReference type="EMBL" id="GLY79254.1"/>
    </source>
</evidence>
<dbReference type="PANTHER" id="PTHR24220">
    <property type="entry name" value="IMPORT ATP-BINDING PROTEIN"/>
    <property type="match status" value="1"/>
</dbReference>
<gene>
    <name evidence="5" type="primary">yvrO</name>
    <name evidence="5" type="ORF">Airi01_075210</name>
</gene>
<organism evidence="5 6">
    <name type="scientific">Actinoallomurus iriomotensis</name>
    <dbReference type="NCBI Taxonomy" id="478107"/>
    <lineage>
        <taxon>Bacteria</taxon>
        <taxon>Bacillati</taxon>
        <taxon>Actinomycetota</taxon>
        <taxon>Actinomycetes</taxon>
        <taxon>Streptosporangiales</taxon>
        <taxon>Thermomonosporaceae</taxon>
        <taxon>Actinoallomurus</taxon>
    </lineage>
</organism>
<dbReference type="GO" id="GO:0098796">
    <property type="term" value="C:membrane protein complex"/>
    <property type="evidence" value="ECO:0007669"/>
    <property type="project" value="UniProtKB-ARBA"/>
</dbReference>
<dbReference type="PANTHER" id="PTHR24220:SF86">
    <property type="entry name" value="ABC TRANSPORTER ABCH.1"/>
    <property type="match status" value="1"/>
</dbReference>
<name>A0A9W6VTL6_9ACTN</name>
<dbReference type="EMBL" id="BSTJ01000011">
    <property type="protein sequence ID" value="GLY79254.1"/>
    <property type="molecule type" value="Genomic_DNA"/>
</dbReference>
<dbReference type="GO" id="GO:0016887">
    <property type="term" value="F:ATP hydrolysis activity"/>
    <property type="evidence" value="ECO:0007669"/>
    <property type="project" value="InterPro"/>
</dbReference>
<feature type="domain" description="ABC transporter" evidence="4">
    <location>
        <begin position="5"/>
        <end position="228"/>
    </location>
</feature>
<comment type="caution">
    <text evidence="5">The sequence shown here is derived from an EMBL/GenBank/DDBJ whole genome shotgun (WGS) entry which is preliminary data.</text>
</comment>
<sequence length="229" mass="24534">MTAAITLHGITRTFPGPPPIEALRGIDLTVPRGRYLAIMGPSGAGKSTLMNVLGLLDRPTDGVYELDGVDVAGIGEAERSAVRGQRIGFVFQAFHLLPHRSALENVMLAQLYNRSPRSKRAMRSRRVLELVGLTHRLHALPATMSGGERQRVAIARAMVNEPSLLLCDEPTGNLDSATADAVLGVLAEVHTSGQTIVVITHDPQVAARAERTVVIRDGLLHASEHAEAP</sequence>
<dbReference type="InterPro" id="IPR017911">
    <property type="entry name" value="MacB-like_ATP-bd"/>
</dbReference>
<evidence type="ECO:0000259" key="4">
    <source>
        <dbReference type="PROSITE" id="PS50893"/>
    </source>
</evidence>
<protein>
    <submittedName>
        <fullName evidence="5">ABC transporter ATP-binding protein YvrO</fullName>
    </submittedName>
</protein>
<dbReference type="PROSITE" id="PS50893">
    <property type="entry name" value="ABC_TRANSPORTER_2"/>
    <property type="match status" value="1"/>
</dbReference>
<dbReference type="InterPro" id="IPR017871">
    <property type="entry name" value="ABC_transporter-like_CS"/>
</dbReference>
<keyword evidence="2" id="KW-0547">Nucleotide-binding</keyword>
<reference evidence="5" key="1">
    <citation type="submission" date="2023-03" db="EMBL/GenBank/DDBJ databases">
        <title>Actinoallomurus iriomotensis NBRC 103681.</title>
        <authorList>
            <person name="Ichikawa N."/>
            <person name="Sato H."/>
            <person name="Tonouchi N."/>
        </authorList>
    </citation>
    <scope>NUCLEOTIDE SEQUENCE</scope>
    <source>
        <strain evidence="5">NBRC 103681</strain>
    </source>
</reference>
<accession>A0A9W6VTL6</accession>
<dbReference type="InterPro" id="IPR015854">
    <property type="entry name" value="ABC_transpr_LolD-like"/>
</dbReference>
<evidence type="ECO:0000256" key="1">
    <source>
        <dbReference type="ARBA" id="ARBA00022448"/>
    </source>
</evidence>
<keyword evidence="3 5" id="KW-0067">ATP-binding</keyword>